<reference evidence="1 2" key="1">
    <citation type="journal article" date="2020" name="Cell">
        <title>Large-Scale Comparative Analyses of Tick Genomes Elucidate Their Genetic Diversity and Vector Capacities.</title>
        <authorList>
            <consortium name="Tick Genome and Microbiome Consortium (TIGMIC)"/>
            <person name="Jia N."/>
            <person name="Wang J."/>
            <person name="Shi W."/>
            <person name="Du L."/>
            <person name="Sun Y."/>
            <person name="Zhan W."/>
            <person name="Jiang J.F."/>
            <person name="Wang Q."/>
            <person name="Zhang B."/>
            <person name="Ji P."/>
            <person name="Bell-Sakyi L."/>
            <person name="Cui X.M."/>
            <person name="Yuan T.T."/>
            <person name="Jiang B.G."/>
            <person name="Yang W.F."/>
            <person name="Lam T.T."/>
            <person name="Chang Q.C."/>
            <person name="Ding S.J."/>
            <person name="Wang X.J."/>
            <person name="Zhu J.G."/>
            <person name="Ruan X.D."/>
            <person name="Zhao L."/>
            <person name="Wei J.T."/>
            <person name="Ye R.Z."/>
            <person name="Que T.C."/>
            <person name="Du C.H."/>
            <person name="Zhou Y.H."/>
            <person name="Cheng J.X."/>
            <person name="Dai P.F."/>
            <person name="Guo W.B."/>
            <person name="Han X.H."/>
            <person name="Huang E.J."/>
            <person name="Li L.F."/>
            <person name="Wei W."/>
            <person name="Gao Y.C."/>
            <person name="Liu J.Z."/>
            <person name="Shao H.Z."/>
            <person name="Wang X."/>
            <person name="Wang C.C."/>
            <person name="Yang T.C."/>
            <person name="Huo Q.B."/>
            <person name="Li W."/>
            <person name="Chen H.Y."/>
            <person name="Chen S.E."/>
            <person name="Zhou L.G."/>
            <person name="Ni X.B."/>
            <person name="Tian J.H."/>
            <person name="Sheng Y."/>
            <person name="Liu T."/>
            <person name="Pan Y.S."/>
            <person name="Xia L.Y."/>
            <person name="Li J."/>
            <person name="Zhao F."/>
            <person name="Cao W.C."/>
        </authorList>
    </citation>
    <scope>NUCLEOTIDE SEQUENCE [LARGE SCALE GENOMIC DNA]</scope>
    <source>
        <strain evidence="1">Iper-2018</strain>
    </source>
</reference>
<feature type="non-terminal residue" evidence="1">
    <location>
        <position position="1"/>
    </location>
</feature>
<comment type="caution">
    <text evidence="1">The sequence shown here is derived from an EMBL/GenBank/DDBJ whole genome shotgun (WGS) entry which is preliminary data.</text>
</comment>
<accession>A0AC60QL18</accession>
<proteinExistence type="predicted"/>
<sequence>PDLVLREITAAPPRHDVSRRPEIGARRVAAGEGSQISTNGNEIICLPSEQLRFDVTLGVGRLRATCMDDPLYDLVLGNIDGARTADDPDPNWSFETARVAPPLGDRETSERRDSGEGATAVSKEQSCCSAPESGMSANPVVTRAQSREQAPFRKLSVKNEFPEMGREELMREQAKDPQASHNAPARLPYAMRMFSRNSNTKRRDERQREISVARC</sequence>
<protein>
    <submittedName>
        <fullName evidence="1">Uncharacterized protein</fullName>
    </submittedName>
</protein>
<name>A0AC60QL18_IXOPE</name>
<keyword evidence="2" id="KW-1185">Reference proteome</keyword>
<dbReference type="Proteomes" id="UP000805193">
    <property type="component" value="Unassembled WGS sequence"/>
</dbReference>
<dbReference type="EMBL" id="JABSTQ010007381">
    <property type="protein sequence ID" value="KAG0435801.1"/>
    <property type="molecule type" value="Genomic_DNA"/>
</dbReference>
<evidence type="ECO:0000313" key="2">
    <source>
        <dbReference type="Proteomes" id="UP000805193"/>
    </source>
</evidence>
<organism evidence="1 2">
    <name type="scientific">Ixodes persulcatus</name>
    <name type="common">Taiga tick</name>
    <dbReference type="NCBI Taxonomy" id="34615"/>
    <lineage>
        <taxon>Eukaryota</taxon>
        <taxon>Metazoa</taxon>
        <taxon>Ecdysozoa</taxon>
        <taxon>Arthropoda</taxon>
        <taxon>Chelicerata</taxon>
        <taxon>Arachnida</taxon>
        <taxon>Acari</taxon>
        <taxon>Parasitiformes</taxon>
        <taxon>Ixodida</taxon>
        <taxon>Ixodoidea</taxon>
        <taxon>Ixodidae</taxon>
        <taxon>Ixodinae</taxon>
        <taxon>Ixodes</taxon>
    </lineage>
</organism>
<evidence type="ECO:0000313" key="1">
    <source>
        <dbReference type="EMBL" id="KAG0435801.1"/>
    </source>
</evidence>
<gene>
    <name evidence="1" type="ORF">HPB47_018315</name>
</gene>